<proteinExistence type="inferred from homology"/>
<dbReference type="GO" id="GO:0005886">
    <property type="term" value="C:plasma membrane"/>
    <property type="evidence" value="ECO:0007669"/>
    <property type="project" value="UniProtKB-SubCell"/>
</dbReference>
<evidence type="ECO:0000256" key="12">
    <source>
        <dbReference type="SAM" id="MobiDB-lite"/>
    </source>
</evidence>
<comment type="caution">
    <text evidence="13">The sequence shown here is derived from an EMBL/GenBank/DDBJ whole genome shotgun (WGS) entry which is preliminary data.</text>
</comment>
<comment type="function">
    <text evidence="11">Involved in protein export. Participates in an early event of protein translocation.</text>
</comment>
<dbReference type="STRING" id="62101.AB835_10915"/>
<comment type="subcellular location">
    <subcellularLocation>
        <location evidence="1 11">Cell membrane</location>
        <topology evidence="1 11">Multi-pass membrane protein</topology>
    </subcellularLocation>
</comment>
<evidence type="ECO:0000256" key="1">
    <source>
        <dbReference type="ARBA" id="ARBA00004651"/>
    </source>
</evidence>
<keyword evidence="7 11" id="KW-0653">Protein transport</keyword>
<keyword evidence="4 11" id="KW-0813">Transport</keyword>
<keyword evidence="5 11" id="KW-1003">Cell membrane</keyword>
<dbReference type="Proteomes" id="UP000242502">
    <property type="component" value="Unassembled WGS sequence"/>
</dbReference>
<evidence type="ECO:0000256" key="5">
    <source>
        <dbReference type="ARBA" id="ARBA00022475"/>
    </source>
</evidence>
<reference evidence="13 14" key="1">
    <citation type="journal article" date="2016" name="Appl. Environ. Microbiol.">
        <title>Lack of Overt Genome Reduction in the Bryostatin-Producing Bryozoan Symbiont "Candidatus Endobugula sertula".</title>
        <authorList>
            <person name="Miller I.J."/>
            <person name="Vanee N."/>
            <person name="Fong S.S."/>
            <person name="Lim-Fong G.E."/>
            <person name="Kwan J.C."/>
        </authorList>
    </citation>
    <scope>NUCLEOTIDE SEQUENCE [LARGE SCALE GENOMIC DNA]</scope>
    <source>
        <strain evidence="13">AB1-4</strain>
    </source>
</reference>
<evidence type="ECO:0000256" key="11">
    <source>
        <dbReference type="RuleBase" id="RU365087"/>
    </source>
</evidence>
<keyword evidence="8 11" id="KW-1133">Transmembrane helix</keyword>
<evidence type="ECO:0000256" key="9">
    <source>
        <dbReference type="ARBA" id="ARBA00023010"/>
    </source>
</evidence>
<evidence type="ECO:0000256" key="6">
    <source>
        <dbReference type="ARBA" id="ARBA00022692"/>
    </source>
</evidence>
<evidence type="ECO:0000256" key="8">
    <source>
        <dbReference type="ARBA" id="ARBA00022989"/>
    </source>
</evidence>
<sequence>METIVIVIHVLVALAIIGLILLQRGKGAEAGASFGGGASQTVFGSEGSGNFFAKVTAILAFIFFATSFSLAIIAKNKTNITLDIGIPQETAEQPIVESEIPIVEPVETEADLPTVEPEPPTVPEPDSQ</sequence>
<feature type="transmembrane region" description="Helical" evidence="11">
    <location>
        <begin position="51"/>
        <end position="74"/>
    </location>
</feature>
<dbReference type="GO" id="GO:0009306">
    <property type="term" value="P:protein secretion"/>
    <property type="evidence" value="ECO:0007669"/>
    <property type="project" value="UniProtKB-UniRule"/>
</dbReference>
<evidence type="ECO:0000256" key="2">
    <source>
        <dbReference type="ARBA" id="ARBA00008445"/>
    </source>
</evidence>
<evidence type="ECO:0000313" key="13">
    <source>
        <dbReference type="EMBL" id="ODS23054.1"/>
    </source>
</evidence>
<comment type="caution">
    <text evidence="11">Lacks conserved residue(s) required for the propagation of feature annotation.</text>
</comment>
<keyword evidence="9 11" id="KW-0811">Translocation</keyword>
<keyword evidence="6 11" id="KW-0812">Transmembrane</keyword>
<evidence type="ECO:0000256" key="7">
    <source>
        <dbReference type="ARBA" id="ARBA00022927"/>
    </source>
</evidence>
<dbReference type="Pfam" id="PF03840">
    <property type="entry name" value="SecG"/>
    <property type="match status" value="1"/>
</dbReference>
<protein>
    <recommendedName>
        <fullName evidence="3 11">Protein-export membrane protein SecG</fullName>
    </recommendedName>
</protein>
<name>A0A1D2QNC6_9GAMM</name>
<feature type="region of interest" description="Disordered" evidence="12">
    <location>
        <begin position="106"/>
        <end position="128"/>
    </location>
</feature>
<dbReference type="GO" id="GO:0015450">
    <property type="term" value="F:protein-transporting ATPase activity"/>
    <property type="evidence" value="ECO:0007669"/>
    <property type="project" value="UniProtKB-UniRule"/>
</dbReference>
<dbReference type="GO" id="GO:0043952">
    <property type="term" value="P:protein transport by the Sec complex"/>
    <property type="evidence" value="ECO:0007669"/>
    <property type="project" value="TreeGrafter"/>
</dbReference>
<keyword evidence="10 11" id="KW-0472">Membrane</keyword>
<evidence type="ECO:0000256" key="3">
    <source>
        <dbReference type="ARBA" id="ARBA00017876"/>
    </source>
</evidence>
<accession>A0A1D2QNC6</accession>
<evidence type="ECO:0000256" key="10">
    <source>
        <dbReference type="ARBA" id="ARBA00023136"/>
    </source>
</evidence>
<dbReference type="NCBIfam" id="TIGR00810">
    <property type="entry name" value="secG"/>
    <property type="match status" value="1"/>
</dbReference>
<dbReference type="InterPro" id="IPR004692">
    <property type="entry name" value="SecG"/>
</dbReference>
<gene>
    <name evidence="13" type="ORF">AB835_10915</name>
</gene>
<dbReference type="EMBL" id="MDLC01000041">
    <property type="protein sequence ID" value="ODS23054.1"/>
    <property type="molecule type" value="Genomic_DNA"/>
</dbReference>
<evidence type="ECO:0000256" key="4">
    <source>
        <dbReference type="ARBA" id="ARBA00022448"/>
    </source>
</evidence>
<feature type="compositionally biased region" description="Pro residues" evidence="12">
    <location>
        <begin position="116"/>
        <end position="128"/>
    </location>
</feature>
<organism evidence="13 14">
    <name type="scientific">Candidatus Endobugula sertula</name>
    <name type="common">Bugula neritina bacterial symbiont</name>
    <dbReference type="NCBI Taxonomy" id="62101"/>
    <lineage>
        <taxon>Bacteria</taxon>
        <taxon>Pseudomonadati</taxon>
        <taxon>Pseudomonadota</taxon>
        <taxon>Gammaproteobacteria</taxon>
        <taxon>Cellvibrionales</taxon>
        <taxon>Cellvibrionaceae</taxon>
        <taxon>Candidatus Endobugula</taxon>
    </lineage>
</organism>
<dbReference type="PANTHER" id="PTHR34182">
    <property type="entry name" value="PROTEIN-EXPORT MEMBRANE PROTEIN SECG"/>
    <property type="match status" value="1"/>
</dbReference>
<evidence type="ECO:0000313" key="14">
    <source>
        <dbReference type="Proteomes" id="UP000242502"/>
    </source>
</evidence>
<dbReference type="PRINTS" id="PR01651">
    <property type="entry name" value="SECGEXPORT"/>
</dbReference>
<dbReference type="AlphaFoldDB" id="A0A1D2QNC6"/>
<comment type="similarity">
    <text evidence="2 11">Belongs to the SecG family.</text>
</comment>
<dbReference type="PANTHER" id="PTHR34182:SF1">
    <property type="entry name" value="PROTEIN-EXPORT MEMBRANE PROTEIN SECG"/>
    <property type="match status" value="1"/>
</dbReference>
<dbReference type="GO" id="GO:0065002">
    <property type="term" value="P:intracellular protein transmembrane transport"/>
    <property type="evidence" value="ECO:0007669"/>
    <property type="project" value="TreeGrafter"/>
</dbReference>